<dbReference type="InterPro" id="IPR001128">
    <property type="entry name" value="Cyt_P450"/>
</dbReference>
<dbReference type="PROSITE" id="PS00086">
    <property type="entry name" value="CYTOCHROME_P450"/>
    <property type="match status" value="1"/>
</dbReference>
<keyword evidence="2 7" id="KW-0349">Heme</keyword>
<dbReference type="PANTHER" id="PTHR46696">
    <property type="entry name" value="P450, PUTATIVE (EUROFUNG)-RELATED"/>
    <property type="match status" value="1"/>
</dbReference>
<evidence type="ECO:0000256" key="4">
    <source>
        <dbReference type="ARBA" id="ARBA00023002"/>
    </source>
</evidence>
<evidence type="ECO:0000256" key="7">
    <source>
        <dbReference type="RuleBase" id="RU000461"/>
    </source>
</evidence>
<organism evidence="8 9">
    <name type="scientific">Nocardia albiluteola</name>
    <dbReference type="NCBI Taxonomy" id="2842303"/>
    <lineage>
        <taxon>Bacteria</taxon>
        <taxon>Bacillati</taxon>
        <taxon>Actinomycetota</taxon>
        <taxon>Actinomycetes</taxon>
        <taxon>Mycobacteriales</taxon>
        <taxon>Nocardiaceae</taxon>
        <taxon>Nocardia</taxon>
    </lineage>
</organism>
<keyword evidence="9" id="KW-1185">Reference proteome</keyword>
<keyword evidence="6 7" id="KW-0503">Monooxygenase</keyword>
<dbReference type="InterPro" id="IPR002397">
    <property type="entry name" value="Cyt_P450_B"/>
</dbReference>
<dbReference type="Proteomes" id="UP000733379">
    <property type="component" value="Unassembled WGS sequence"/>
</dbReference>
<dbReference type="SUPFAM" id="SSF48264">
    <property type="entry name" value="Cytochrome P450"/>
    <property type="match status" value="1"/>
</dbReference>
<protein>
    <submittedName>
        <fullName evidence="8">Cytochrome P450</fullName>
    </submittedName>
</protein>
<comment type="caution">
    <text evidence="8">The sequence shown here is derived from an EMBL/GenBank/DDBJ whole genome shotgun (WGS) entry which is preliminary data.</text>
</comment>
<evidence type="ECO:0000256" key="5">
    <source>
        <dbReference type="ARBA" id="ARBA00023004"/>
    </source>
</evidence>
<comment type="similarity">
    <text evidence="1 7">Belongs to the cytochrome P450 family.</text>
</comment>
<keyword evidence="5 7" id="KW-0408">Iron</keyword>
<evidence type="ECO:0000256" key="6">
    <source>
        <dbReference type="ARBA" id="ARBA00023033"/>
    </source>
</evidence>
<keyword evidence="4 7" id="KW-0560">Oxidoreductase</keyword>
<gene>
    <name evidence="8" type="ORF">KO481_40395</name>
</gene>
<dbReference type="EMBL" id="JAHKNI010000025">
    <property type="protein sequence ID" value="MBU3067767.1"/>
    <property type="molecule type" value="Genomic_DNA"/>
</dbReference>
<evidence type="ECO:0000313" key="8">
    <source>
        <dbReference type="EMBL" id="MBU3067767.1"/>
    </source>
</evidence>
<dbReference type="PRINTS" id="PR00359">
    <property type="entry name" value="BP450"/>
</dbReference>
<accession>A0ABS6BBU1</accession>
<keyword evidence="3 7" id="KW-0479">Metal-binding</keyword>
<name>A0ABS6BBU1_9NOCA</name>
<dbReference type="PANTHER" id="PTHR46696:SF6">
    <property type="entry name" value="P450, PUTATIVE (EUROFUNG)-RELATED"/>
    <property type="match status" value="1"/>
</dbReference>
<reference evidence="8 9" key="1">
    <citation type="submission" date="2021-06" db="EMBL/GenBank/DDBJ databases">
        <title>Actinomycetes sequencing.</title>
        <authorList>
            <person name="Shan Q."/>
        </authorList>
    </citation>
    <scope>NUCLEOTIDE SEQUENCE [LARGE SCALE GENOMIC DNA]</scope>
    <source>
        <strain evidence="8 9">NEAU-G5</strain>
    </source>
</reference>
<dbReference type="InterPro" id="IPR036396">
    <property type="entry name" value="Cyt_P450_sf"/>
</dbReference>
<evidence type="ECO:0000256" key="2">
    <source>
        <dbReference type="ARBA" id="ARBA00022617"/>
    </source>
</evidence>
<proteinExistence type="inferred from homology"/>
<evidence type="ECO:0000256" key="1">
    <source>
        <dbReference type="ARBA" id="ARBA00010617"/>
    </source>
</evidence>
<evidence type="ECO:0000256" key="3">
    <source>
        <dbReference type="ARBA" id="ARBA00022723"/>
    </source>
</evidence>
<sequence>MATPVDSDEFFNPLNPAHIPDPDDFMQASRRGCPVGRVSDILYTANTDDLVRAVFDDTEHFSSRGNFTVGAEDVQTPITLITQADEPEHGILRTRLLKNLAPARLRKLTPEVESIVRNAVEALPDSGRVDVYADYAHFIPAAVLYALIGIPKPAWREVQGWADVIVSVVPEPTDGLPEFASLMGFLAQLVEQRRSHPEDRHEDVLDNLCFEEAGEEELPTLHVVCHLFQLVVAATDTTRGLIANCLYRLLENRDEWAAVVADRSLLPNAIEESLRLDSPAQFMVRSVIEDVTLAECPIPAGKKLYLNIQSANHDEKRWGDDSRSYRIDRPDSAAHLAFGRGIHACIGAPLARIEARLAIGALMDAYPAMRLTPDATWEKCGGILTRRINAVPVWINGEEI</sequence>
<dbReference type="InterPro" id="IPR017972">
    <property type="entry name" value="Cyt_P450_CS"/>
</dbReference>
<evidence type="ECO:0000313" key="9">
    <source>
        <dbReference type="Proteomes" id="UP000733379"/>
    </source>
</evidence>
<dbReference type="RefSeq" id="WP_215923848.1">
    <property type="nucleotide sequence ID" value="NZ_JAHKNI010000025.1"/>
</dbReference>
<dbReference type="Gene3D" id="1.10.630.10">
    <property type="entry name" value="Cytochrome P450"/>
    <property type="match status" value="1"/>
</dbReference>
<dbReference type="Pfam" id="PF00067">
    <property type="entry name" value="p450"/>
    <property type="match status" value="1"/>
</dbReference>